<dbReference type="OrthoDB" id="9113740at2"/>
<comment type="caution">
    <text evidence="3">The sequence shown here is derived from an EMBL/GenBank/DDBJ whole genome shotgun (WGS) entry which is preliminary data.</text>
</comment>
<dbReference type="InterPro" id="IPR025421">
    <property type="entry name" value="DUF4148"/>
</dbReference>
<feature type="region of interest" description="Disordered" evidence="1">
    <location>
        <begin position="63"/>
        <end position="93"/>
    </location>
</feature>
<feature type="chain" id="PRO_5013179183" description="Purine nucleoside phosphorylase" evidence="2">
    <location>
        <begin position="23"/>
        <end position="93"/>
    </location>
</feature>
<name>A0A1N7RRY9_9BURK</name>
<dbReference type="EMBL" id="CYGY02000014">
    <property type="protein sequence ID" value="SIT37901.1"/>
    <property type="molecule type" value="Genomic_DNA"/>
</dbReference>
<reference evidence="3" key="1">
    <citation type="submission" date="2016-12" db="EMBL/GenBank/DDBJ databases">
        <authorList>
            <person name="Moulin L."/>
        </authorList>
    </citation>
    <scope>NUCLEOTIDE SEQUENCE [LARGE SCALE GENOMIC DNA]</scope>
    <source>
        <strain evidence="3">STM 7183</strain>
    </source>
</reference>
<gene>
    <name evidence="3" type="ORF">BN2476_140074</name>
</gene>
<evidence type="ECO:0008006" key="5">
    <source>
        <dbReference type="Google" id="ProtNLM"/>
    </source>
</evidence>
<organism evidence="3 4">
    <name type="scientific">Paraburkholderia piptadeniae</name>
    <dbReference type="NCBI Taxonomy" id="1701573"/>
    <lineage>
        <taxon>Bacteria</taxon>
        <taxon>Pseudomonadati</taxon>
        <taxon>Pseudomonadota</taxon>
        <taxon>Betaproteobacteria</taxon>
        <taxon>Burkholderiales</taxon>
        <taxon>Burkholderiaceae</taxon>
        <taxon>Paraburkholderia</taxon>
    </lineage>
</organism>
<dbReference type="AlphaFoldDB" id="A0A1N7RRY9"/>
<evidence type="ECO:0000256" key="1">
    <source>
        <dbReference type="SAM" id="MobiDB-lite"/>
    </source>
</evidence>
<dbReference type="Pfam" id="PF13663">
    <property type="entry name" value="DUF4148"/>
    <property type="match status" value="1"/>
</dbReference>
<sequence>MKMLVNMLFIVSACTLPVASSAQSTSSATRAQVKADLSQLEAAGYDIAGSDLDYPDNLKSAEAKLAAQQERKSRATQSGYGSTSNGTSSSGAR</sequence>
<evidence type="ECO:0000313" key="4">
    <source>
        <dbReference type="Proteomes" id="UP000195569"/>
    </source>
</evidence>
<protein>
    <recommendedName>
        <fullName evidence="5">Purine nucleoside phosphorylase</fullName>
    </recommendedName>
</protein>
<dbReference type="RefSeq" id="WP_087733402.1">
    <property type="nucleotide sequence ID" value="NZ_CYGY02000014.1"/>
</dbReference>
<keyword evidence="4" id="KW-1185">Reference proteome</keyword>
<accession>A0A1N7RRY9</accession>
<feature type="signal peptide" evidence="2">
    <location>
        <begin position="1"/>
        <end position="22"/>
    </location>
</feature>
<dbReference type="Proteomes" id="UP000195569">
    <property type="component" value="Unassembled WGS sequence"/>
</dbReference>
<feature type="compositionally biased region" description="Low complexity" evidence="1">
    <location>
        <begin position="78"/>
        <end position="93"/>
    </location>
</feature>
<evidence type="ECO:0000256" key="2">
    <source>
        <dbReference type="SAM" id="SignalP"/>
    </source>
</evidence>
<keyword evidence="2" id="KW-0732">Signal</keyword>
<proteinExistence type="predicted"/>
<evidence type="ECO:0000313" key="3">
    <source>
        <dbReference type="EMBL" id="SIT37901.1"/>
    </source>
</evidence>